<protein>
    <submittedName>
        <fullName evidence="1">Putative RNase H-like HicB family nuclease</fullName>
    </submittedName>
</protein>
<dbReference type="SUPFAM" id="SSF143100">
    <property type="entry name" value="TTHA1013/TTHA0281-like"/>
    <property type="match status" value="1"/>
</dbReference>
<dbReference type="Pfam" id="PF12910">
    <property type="entry name" value="PHD_like"/>
    <property type="match status" value="1"/>
</dbReference>
<dbReference type="InterPro" id="IPR035069">
    <property type="entry name" value="TTHA1013/TTHA0281-like"/>
</dbReference>
<keyword evidence="2" id="KW-1185">Reference proteome</keyword>
<evidence type="ECO:0000313" key="2">
    <source>
        <dbReference type="Proteomes" id="UP000577707"/>
    </source>
</evidence>
<name>A0A7W5F9P4_9ACTN</name>
<dbReference type="InterPro" id="IPR035424">
    <property type="entry name" value="Antitoxin_RelB"/>
</dbReference>
<dbReference type="Gene3D" id="3.30.160.620">
    <property type="match status" value="1"/>
</dbReference>
<dbReference type="EMBL" id="JACHXG010000006">
    <property type="protein sequence ID" value="MBB3090281.1"/>
    <property type="molecule type" value="Genomic_DNA"/>
</dbReference>
<sequence>MAASVDYRSSREAREHFKEMLDAADGGRPATIARGKRRVAAVDADRLVHFLIKVHPSGAVAVAENDGWSVFIPGLPVAADGITLDEAVEEMVGALRDYAEDWVDRLHAAPNHADNWGLVQIVGLASDEQLRGWLLA</sequence>
<proteinExistence type="predicted"/>
<evidence type="ECO:0000313" key="1">
    <source>
        <dbReference type="EMBL" id="MBB3090281.1"/>
    </source>
</evidence>
<organism evidence="1 2">
    <name type="scientific">Nocardioides albus</name>
    <dbReference type="NCBI Taxonomy" id="1841"/>
    <lineage>
        <taxon>Bacteria</taxon>
        <taxon>Bacillati</taxon>
        <taxon>Actinomycetota</taxon>
        <taxon>Actinomycetes</taxon>
        <taxon>Propionibacteriales</taxon>
        <taxon>Nocardioidaceae</taxon>
        <taxon>Nocardioides</taxon>
    </lineage>
</organism>
<dbReference type="Proteomes" id="UP000577707">
    <property type="component" value="Unassembled WGS sequence"/>
</dbReference>
<dbReference type="AlphaFoldDB" id="A0A7W5F9P4"/>
<accession>A0A7W5F9P4</accession>
<reference evidence="1 2" key="1">
    <citation type="submission" date="2020-08" db="EMBL/GenBank/DDBJ databases">
        <title>Genomic Encyclopedia of Type Strains, Phase III (KMG-III): the genomes of soil and plant-associated and newly described type strains.</title>
        <authorList>
            <person name="Whitman W."/>
        </authorList>
    </citation>
    <scope>NUCLEOTIDE SEQUENCE [LARGE SCALE GENOMIC DNA]</scope>
    <source>
        <strain evidence="1 2">CECT 3302</strain>
    </source>
</reference>
<gene>
    <name evidence="1" type="ORF">FHS12_003233</name>
</gene>
<comment type="caution">
    <text evidence="1">The sequence shown here is derived from an EMBL/GenBank/DDBJ whole genome shotgun (WGS) entry which is preliminary data.</text>
</comment>
<dbReference type="RefSeq" id="WP_183546859.1">
    <property type="nucleotide sequence ID" value="NZ_BMQT01000006.1"/>
</dbReference>